<dbReference type="GO" id="GO:0008168">
    <property type="term" value="F:methyltransferase activity"/>
    <property type="evidence" value="ECO:0007669"/>
    <property type="project" value="UniProtKB-KW"/>
</dbReference>
<keyword evidence="2" id="KW-0489">Methyltransferase</keyword>
<evidence type="ECO:0000256" key="4">
    <source>
        <dbReference type="ARBA" id="ARBA00022691"/>
    </source>
</evidence>
<evidence type="ECO:0000256" key="2">
    <source>
        <dbReference type="ARBA" id="ARBA00022603"/>
    </source>
</evidence>
<dbReference type="Pfam" id="PF05724">
    <property type="entry name" value="TPMT"/>
    <property type="match status" value="1"/>
</dbReference>
<dbReference type="EMBL" id="LN651282">
    <property type="protein sequence ID" value="CEJ18315.1"/>
    <property type="molecule type" value="Genomic_DNA"/>
</dbReference>
<accession>A0ABF7RAH2</accession>
<dbReference type="PROSITE" id="PS51585">
    <property type="entry name" value="SAM_MT_TPMT"/>
    <property type="match status" value="1"/>
</dbReference>
<dbReference type="Proteomes" id="UP000053470">
    <property type="component" value="Unassembled WGS sequence"/>
</dbReference>
<dbReference type="InterPro" id="IPR008854">
    <property type="entry name" value="TPMT"/>
</dbReference>
<dbReference type="InterPro" id="IPR029063">
    <property type="entry name" value="SAM-dependent_MTases_sf"/>
</dbReference>
<evidence type="ECO:0000313" key="5">
    <source>
        <dbReference type="EMBL" id="CEJ18315.1"/>
    </source>
</evidence>
<dbReference type="Gene3D" id="3.40.50.150">
    <property type="entry name" value="Vaccinia Virus protein VP39"/>
    <property type="match status" value="1"/>
</dbReference>
<proteinExistence type="predicted"/>
<protein>
    <submittedName>
        <fullName evidence="5">Thiopurine s-methyltransferase protein</fullName>
    </submittedName>
</protein>
<organism evidence="5 6">
    <name type="scientific">Ralstonia solanacearum IPO1609</name>
    <dbReference type="NCBI Taxonomy" id="564066"/>
    <lineage>
        <taxon>Bacteria</taxon>
        <taxon>Pseudomonadati</taxon>
        <taxon>Pseudomonadota</taxon>
        <taxon>Betaproteobacteria</taxon>
        <taxon>Burkholderiales</taxon>
        <taxon>Burkholderiaceae</taxon>
        <taxon>Ralstonia</taxon>
        <taxon>Ralstonia solanacearum species complex</taxon>
    </lineage>
</organism>
<keyword evidence="3" id="KW-0808">Transferase</keyword>
<name>A0ABF7RAH2_RALSL</name>
<dbReference type="AlphaFoldDB" id="A0ABF7RAH2"/>
<dbReference type="SUPFAM" id="SSF53335">
    <property type="entry name" value="S-adenosyl-L-methionine-dependent methyltransferases"/>
    <property type="match status" value="1"/>
</dbReference>
<dbReference type="PANTHER" id="PTHR32183">
    <property type="match status" value="1"/>
</dbReference>
<reference evidence="5" key="2">
    <citation type="submission" date="2022-04" db="EMBL/GenBank/DDBJ databases">
        <title>Genomic draft of R. solanacearum strain IPO1609, a phylotype IIB1/biovar 2/race 3 strain isolated from potato in Europe.</title>
        <authorList>
            <person name="Boucher C."/>
            <person name="Carrere S."/>
            <person name="Dossat C."/>
            <person name="Elbaz M."/>
            <person name="Genin S."/>
            <person name="Gouzy J."/>
            <person name="Prior P."/>
            <person name="Segurens B."/>
            <person name="Wincker P."/>
        </authorList>
    </citation>
    <scope>NUCLEOTIDE SEQUENCE</scope>
    <source>
        <strain evidence="5">IPO1609</strain>
    </source>
</reference>
<evidence type="ECO:0000313" key="6">
    <source>
        <dbReference type="Proteomes" id="UP000053470"/>
    </source>
</evidence>
<keyword evidence="6" id="KW-1185">Reference proteome</keyword>
<gene>
    <name evidence="5" type="ORF">RSIPO_00495</name>
</gene>
<keyword evidence="1" id="KW-0597">Phosphoprotein</keyword>
<reference evidence="5" key="1">
    <citation type="submission" date="2014-11" db="EMBL/GenBank/DDBJ databases">
        <authorList>
            <person name="Genoscope - CEA"/>
        </authorList>
    </citation>
    <scope>NUCLEOTIDE SEQUENCE</scope>
    <source>
        <strain evidence="5">IPO1609</strain>
    </source>
</reference>
<keyword evidence="4" id="KW-0949">S-adenosyl-L-methionine</keyword>
<evidence type="ECO:0000256" key="3">
    <source>
        <dbReference type="ARBA" id="ARBA00022679"/>
    </source>
</evidence>
<sequence length="216" mass="23682">MIDPGIGMAQPPVFTTRDAADPAFWDERFSGDYTPWDAHGVPAAFRRFCEAQPAPLATLIPGCGNAYEAGWLAERGWPVTAIDFAPSAVASAQAVLGPHAGVVELADFFQFKPRQPVQWIYERAFLCALPRRLWADYATQVARLLPTGGLLAGFFAVVEGRDASPGGPPFEITVREQEALLSPAFERIADVPIAEGESIPVFAGRERWQVWRRRAD</sequence>
<dbReference type="GO" id="GO:0032259">
    <property type="term" value="P:methylation"/>
    <property type="evidence" value="ECO:0007669"/>
    <property type="project" value="UniProtKB-KW"/>
</dbReference>
<dbReference type="PANTHER" id="PTHR32183:SF6">
    <property type="entry name" value="CYSTEINE SULFINATE DESULFINASE_CYSTEINE DESULFURASE AND RELATED ENZYMES"/>
    <property type="match status" value="1"/>
</dbReference>
<evidence type="ECO:0000256" key="1">
    <source>
        <dbReference type="ARBA" id="ARBA00022553"/>
    </source>
</evidence>